<accession>Q17730</accession>
<dbReference type="PaxDb" id="6239-C06E4.8"/>
<keyword evidence="1" id="KW-0175">Coiled coil</keyword>
<dbReference type="GeneID" id="182331"/>
<dbReference type="eggNOG" id="ENOG502T3D8">
    <property type="taxonomic scope" value="Eukaryota"/>
</dbReference>
<gene>
    <name evidence="2 4" type="ORF">C06E4.8</name>
    <name evidence="2" type="ORF">CELE_C06E4.8</name>
</gene>
<keyword evidence="3" id="KW-1185">Reference proteome</keyword>
<dbReference type="UCSC" id="C06E4.8">
    <property type="organism name" value="c. elegans"/>
</dbReference>
<dbReference type="CTD" id="182331"/>
<organism evidence="2 3">
    <name type="scientific">Caenorhabditis elegans</name>
    <dbReference type="NCBI Taxonomy" id="6239"/>
    <lineage>
        <taxon>Eukaryota</taxon>
        <taxon>Metazoa</taxon>
        <taxon>Ecdysozoa</taxon>
        <taxon>Nematoda</taxon>
        <taxon>Chromadorea</taxon>
        <taxon>Rhabditida</taxon>
        <taxon>Rhabditina</taxon>
        <taxon>Rhabditomorpha</taxon>
        <taxon>Rhabditoidea</taxon>
        <taxon>Rhabditidae</taxon>
        <taxon>Peloderinae</taxon>
        <taxon>Caenorhabditis</taxon>
    </lineage>
</organism>
<dbReference type="InParanoid" id="Q17730"/>
<dbReference type="WormBase" id="C06E4.8">
    <property type="protein sequence ID" value="CE45526"/>
    <property type="gene ID" value="WBGene00015537"/>
</dbReference>
<dbReference type="EMBL" id="BX284604">
    <property type="protein sequence ID" value="CCD63343.1"/>
    <property type="molecule type" value="Genomic_DNA"/>
</dbReference>
<reference evidence="2 3" key="1">
    <citation type="journal article" date="1998" name="Science">
        <title>Genome sequence of the nematode C. elegans: a platform for investigating biology.</title>
        <authorList>
            <consortium name="The C. elegans sequencing consortium"/>
            <person name="Sulson J.E."/>
            <person name="Waterston R."/>
        </authorList>
    </citation>
    <scope>NUCLEOTIDE SEQUENCE [LARGE SCALE GENOMIC DNA]</scope>
    <source>
        <strain evidence="2 3">Bristol N2</strain>
    </source>
</reference>
<name>Q17730_CAEEL</name>
<evidence type="ECO:0000256" key="1">
    <source>
        <dbReference type="SAM" id="Coils"/>
    </source>
</evidence>
<dbReference type="Proteomes" id="UP000001940">
    <property type="component" value="Chromosome IV"/>
</dbReference>
<evidence type="ECO:0000313" key="2">
    <source>
        <dbReference type="EMBL" id="CCD63343.1"/>
    </source>
</evidence>
<dbReference type="KEGG" id="cel:CELE_C06E4.8"/>
<evidence type="ECO:0000313" key="4">
    <source>
        <dbReference type="WormBase" id="C06E4.8"/>
    </source>
</evidence>
<dbReference type="FunCoup" id="Q17730">
    <property type="interactions" value="3"/>
</dbReference>
<sequence>MSKQQLPNKETIAELRRQIGKQRKHYEQLIKNVRAKHCKEKEELEKSLSDLYDKFIEKLKYLMELNALDKENGKLVDMVFEISRNWTQINTLFAEFFGMNETLKIIEENGDMYGHLTEIIKNRMMVKSKIIIALYEDTKKIVLELLKSIESFLDFYVLGMDENHRIGMIKMLNLMKNVPFAVLNEKERIDGTIDEIKKTVTEIESELLRLPLSNLRPRRSIRQILWEEVDLYEAIRTGTVFALEGIHLTGEAQPKSS</sequence>
<dbReference type="RefSeq" id="NP_501160.2">
    <property type="nucleotide sequence ID" value="NM_068759.3"/>
</dbReference>
<proteinExistence type="predicted"/>
<dbReference type="SMR" id="Q17730"/>
<dbReference type="Bgee" id="WBGene00015537">
    <property type="expression patterns" value="Expressed in adult organism and 2 other cell types or tissues"/>
</dbReference>
<dbReference type="OMA" id="GMDENHR"/>
<feature type="coiled-coil region" evidence="1">
    <location>
        <begin position="12"/>
        <end position="54"/>
    </location>
</feature>
<evidence type="ECO:0000313" key="3">
    <source>
        <dbReference type="Proteomes" id="UP000001940"/>
    </source>
</evidence>
<dbReference type="AGR" id="WB:WBGene00015537"/>
<accession>G4RWI7</accession>
<protein>
    <submittedName>
        <fullName evidence="2">DUF4200 domain-containing protein</fullName>
    </submittedName>
</protein>
<dbReference type="HOGENOM" id="CLU_1082726_0_0_1"/>
<dbReference type="AlphaFoldDB" id="Q17730"/>